<keyword evidence="3" id="KW-1185">Reference proteome</keyword>
<protein>
    <submittedName>
        <fullName evidence="2">Uncharacterized protein</fullName>
    </submittedName>
</protein>
<reference evidence="2 3" key="1">
    <citation type="submission" date="2019-03" db="EMBL/GenBank/DDBJ databases">
        <title>First draft genome of Liparis tanakae, snailfish: a comprehensive survey of snailfish specific genes.</title>
        <authorList>
            <person name="Kim W."/>
            <person name="Song I."/>
            <person name="Jeong J.-H."/>
            <person name="Kim D."/>
            <person name="Kim S."/>
            <person name="Ryu S."/>
            <person name="Song J.Y."/>
            <person name="Lee S.K."/>
        </authorList>
    </citation>
    <scope>NUCLEOTIDE SEQUENCE [LARGE SCALE GENOMIC DNA]</scope>
    <source>
        <tissue evidence="2">Muscle</tissue>
    </source>
</reference>
<sequence length="86" mass="9661">MVATPANEWFPGYGVLRGNKEVSLFLPYASVHFNDDVSHDGGLPLFLGSLFCLHCGSMALMSRWPRSQKCWTARAIPRQEKKLPKP</sequence>
<evidence type="ECO:0000256" key="1">
    <source>
        <dbReference type="SAM" id="Phobius"/>
    </source>
</evidence>
<dbReference type="EMBL" id="SRLO01000517">
    <property type="protein sequence ID" value="TNN53410.1"/>
    <property type="molecule type" value="Genomic_DNA"/>
</dbReference>
<keyword evidence="1" id="KW-0812">Transmembrane</keyword>
<dbReference type="OrthoDB" id="10643313at2759"/>
<organism evidence="2 3">
    <name type="scientific">Liparis tanakae</name>
    <name type="common">Tanaka's snailfish</name>
    <dbReference type="NCBI Taxonomy" id="230148"/>
    <lineage>
        <taxon>Eukaryota</taxon>
        <taxon>Metazoa</taxon>
        <taxon>Chordata</taxon>
        <taxon>Craniata</taxon>
        <taxon>Vertebrata</taxon>
        <taxon>Euteleostomi</taxon>
        <taxon>Actinopterygii</taxon>
        <taxon>Neopterygii</taxon>
        <taxon>Teleostei</taxon>
        <taxon>Neoteleostei</taxon>
        <taxon>Acanthomorphata</taxon>
        <taxon>Eupercaria</taxon>
        <taxon>Perciformes</taxon>
        <taxon>Cottioidei</taxon>
        <taxon>Cottales</taxon>
        <taxon>Liparidae</taxon>
        <taxon>Liparis</taxon>
    </lineage>
</organism>
<dbReference type="Proteomes" id="UP000314294">
    <property type="component" value="Unassembled WGS sequence"/>
</dbReference>
<name>A0A4Z2GJJ9_9TELE</name>
<accession>A0A4Z2GJJ9</accession>
<gene>
    <name evidence="2" type="ORF">EYF80_036397</name>
</gene>
<evidence type="ECO:0000313" key="2">
    <source>
        <dbReference type="EMBL" id="TNN53410.1"/>
    </source>
</evidence>
<evidence type="ECO:0000313" key="3">
    <source>
        <dbReference type="Proteomes" id="UP000314294"/>
    </source>
</evidence>
<keyword evidence="1" id="KW-0472">Membrane</keyword>
<proteinExistence type="predicted"/>
<keyword evidence="1" id="KW-1133">Transmembrane helix</keyword>
<dbReference type="AlphaFoldDB" id="A0A4Z2GJJ9"/>
<comment type="caution">
    <text evidence="2">The sequence shown here is derived from an EMBL/GenBank/DDBJ whole genome shotgun (WGS) entry which is preliminary data.</text>
</comment>
<feature type="transmembrane region" description="Helical" evidence="1">
    <location>
        <begin position="43"/>
        <end position="61"/>
    </location>
</feature>